<sequence>MSSPLDFILNIDDVLRLSTKARQENDPLASCALMTLVIGMSYERCPNSIKPLIAVVYKFGLEKIRRNDLINQSELQGLEHIRCSIHTGDWEQLAQSVDSYIIFFGQTSSAPVEGNIHSPPMQLVSVQESPELHNSAPPENSTNRKIPQTSETHRGLLDILGQRFKLNVRGKGPEEDANGKRYHHYISYNFALNGLSAKTMILA</sequence>
<evidence type="ECO:0000256" key="1">
    <source>
        <dbReference type="SAM" id="MobiDB-lite"/>
    </source>
</evidence>
<name>A0A6A4HBX1_9AGAR</name>
<protein>
    <submittedName>
        <fullName evidence="2">Uncharacterized protein</fullName>
    </submittedName>
</protein>
<gene>
    <name evidence="2" type="ORF">BT96DRAFT_978160</name>
</gene>
<evidence type="ECO:0000313" key="3">
    <source>
        <dbReference type="Proteomes" id="UP000799118"/>
    </source>
</evidence>
<proteinExistence type="predicted"/>
<dbReference type="EMBL" id="ML769537">
    <property type="protein sequence ID" value="KAE9395148.1"/>
    <property type="molecule type" value="Genomic_DNA"/>
</dbReference>
<feature type="compositionally biased region" description="Polar residues" evidence="1">
    <location>
        <begin position="137"/>
        <end position="150"/>
    </location>
</feature>
<reference evidence="2" key="1">
    <citation type="journal article" date="2019" name="Environ. Microbiol.">
        <title>Fungal ecological strategies reflected in gene transcription - a case study of two litter decomposers.</title>
        <authorList>
            <person name="Barbi F."/>
            <person name="Kohler A."/>
            <person name="Barry K."/>
            <person name="Baskaran P."/>
            <person name="Daum C."/>
            <person name="Fauchery L."/>
            <person name="Ihrmark K."/>
            <person name="Kuo A."/>
            <person name="LaButti K."/>
            <person name="Lipzen A."/>
            <person name="Morin E."/>
            <person name="Grigoriev I.V."/>
            <person name="Henrissat B."/>
            <person name="Lindahl B."/>
            <person name="Martin F."/>
        </authorList>
    </citation>
    <scope>NUCLEOTIDE SEQUENCE</scope>
    <source>
        <strain evidence="2">JB14</strain>
    </source>
</reference>
<keyword evidence="3" id="KW-1185">Reference proteome</keyword>
<accession>A0A6A4HBX1</accession>
<evidence type="ECO:0000313" key="2">
    <source>
        <dbReference type="EMBL" id="KAE9395148.1"/>
    </source>
</evidence>
<feature type="region of interest" description="Disordered" evidence="1">
    <location>
        <begin position="130"/>
        <end position="150"/>
    </location>
</feature>
<dbReference type="AlphaFoldDB" id="A0A6A4HBX1"/>
<dbReference type="Proteomes" id="UP000799118">
    <property type="component" value="Unassembled WGS sequence"/>
</dbReference>
<organism evidence="2 3">
    <name type="scientific">Gymnopus androsaceus JB14</name>
    <dbReference type="NCBI Taxonomy" id="1447944"/>
    <lineage>
        <taxon>Eukaryota</taxon>
        <taxon>Fungi</taxon>
        <taxon>Dikarya</taxon>
        <taxon>Basidiomycota</taxon>
        <taxon>Agaricomycotina</taxon>
        <taxon>Agaricomycetes</taxon>
        <taxon>Agaricomycetidae</taxon>
        <taxon>Agaricales</taxon>
        <taxon>Marasmiineae</taxon>
        <taxon>Omphalotaceae</taxon>
        <taxon>Gymnopus</taxon>
    </lineage>
</organism>